<evidence type="ECO:0000313" key="2">
    <source>
        <dbReference type="Proteomes" id="UP000733744"/>
    </source>
</evidence>
<gene>
    <name evidence="1" type="ORF">EKO24_006810</name>
</gene>
<sequence>MAAKKKTSFYHTRWNKVGINEQIASEVLGVSLDQVQEWDKNGAPEIAERLLLLWDKKRINIPGWEGWMFSRGNLRYKGKQWGPETILAARYDIERTAKLEGQIKQLHSWKGLLKIANHLVKKKVRNHWREAS</sequence>
<name>A0ABY3CCY3_9GAMM</name>
<organism evidence="1 2">
    <name type="scientific">Candidatus Methylobacter oryzae</name>
    <dbReference type="NCBI Taxonomy" id="2497749"/>
    <lineage>
        <taxon>Bacteria</taxon>
        <taxon>Pseudomonadati</taxon>
        <taxon>Pseudomonadota</taxon>
        <taxon>Gammaproteobacteria</taxon>
        <taxon>Methylococcales</taxon>
        <taxon>Methylococcaceae</taxon>
        <taxon>Methylobacter</taxon>
    </lineage>
</organism>
<comment type="caution">
    <text evidence="1">The sequence shown here is derived from an EMBL/GenBank/DDBJ whole genome shotgun (WGS) entry which is preliminary data.</text>
</comment>
<accession>A0ABY3CCY3</accession>
<dbReference type="Proteomes" id="UP000733744">
    <property type="component" value="Unassembled WGS sequence"/>
</dbReference>
<proteinExistence type="predicted"/>
<protein>
    <submittedName>
        <fullName evidence="1">Uncharacterized protein</fullName>
    </submittedName>
</protein>
<reference evidence="1 2" key="1">
    <citation type="journal article" date="2019" name="Antonie Van Leeuwenhoek">
        <title>Description of 'Ca. Methylobacter oryzae' KRF1, a novel species from the environmentally important Methylobacter clade 2.</title>
        <authorList>
            <person name="Khatri K."/>
            <person name="Mohite J.A."/>
            <person name="Pandit P.S."/>
            <person name="Bahulikar R."/>
            <person name="Rahalkar M.C."/>
        </authorList>
    </citation>
    <scope>NUCLEOTIDE SEQUENCE [LARGE SCALE GENOMIC DNA]</scope>
    <source>
        <strain evidence="1 2">KRF1</strain>
    </source>
</reference>
<dbReference type="RefSeq" id="WP_127027390.1">
    <property type="nucleotide sequence ID" value="NZ_RYFG02000061.1"/>
</dbReference>
<evidence type="ECO:0000313" key="1">
    <source>
        <dbReference type="EMBL" id="TRW98984.1"/>
    </source>
</evidence>
<keyword evidence="2" id="KW-1185">Reference proteome</keyword>
<dbReference type="EMBL" id="RYFG02000061">
    <property type="protein sequence ID" value="TRW98984.1"/>
    <property type="molecule type" value="Genomic_DNA"/>
</dbReference>